<keyword evidence="2" id="KW-1185">Reference proteome</keyword>
<proteinExistence type="predicted"/>
<sequence length="337" mass="39615">MENNQPKTKDFELIDIDNRDENYSNEDIFYGLVWCLGGFNGGINFKDEKNFYDGEEVTVLQRIQCLCYIISYITDIDFLKQALSFLKMIGLIHEKDIDLEKYLISAYSQGFYSETDTVKIMAIFYSLTSRHNLNSKTLRFPKSEAPKALEIKIKNRVIEHNLTEVESSIRRNNLLQFEDVISKESIIEQKKSIDKWLRALLKFTLFKNTNFLDLEINYLEKISNHLIEPEKLNNDSDQTFSIMEWATIFYYADETESLSDGKTKKERMNSFLEDNNINTTVKSFKNKYHIATKRINNVNDYPIKKLKLIIPFMKSKYSKSITKIENDIDFLTNELSD</sequence>
<accession>A0AAC9I726</accession>
<protein>
    <submittedName>
        <fullName evidence="1">Uncharacterized protein</fullName>
    </submittedName>
</protein>
<evidence type="ECO:0000313" key="1">
    <source>
        <dbReference type="EMBL" id="AOW10491.1"/>
    </source>
</evidence>
<reference evidence="1 2" key="1">
    <citation type="submission" date="2016-10" db="EMBL/GenBank/DDBJ databases">
        <title>Flavobacterium gilvum sp. nov., isolated from stream water.</title>
        <authorList>
            <person name="Shin S.-K."/>
            <person name="Cho Y.-J."/>
            <person name="Yi H."/>
        </authorList>
    </citation>
    <scope>NUCLEOTIDE SEQUENCE [LARGE SCALE GENOMIC DNA]</scope>
    <source>
        <strain evidence="1 2">EM1308</strain>
    </source>
</reference>
<dbReference type="KEGG" id="fgl:EM308_13815"/>
<dbReference type="Proteomes" id="UP000175968">
    <property type="component" value="Chromosome"/>
</dbReference>
<evidence type="ECO:0000313" key="2">
    <source>
        <dbReference type="Proteomes" id="UP000175968"/>
    </source>
</evidence>
<name>A0AAC9I726_9FLAO</name>
<dbReference type="AlphaFoldDB" id="A0AAC9I726"/>
<gene>
    <name evidence="1" type="ORF">EM308_13815</name>
</gene>
<dbReference type="RefSeq" id="WP_035632915.1">
    <property type="nucleotide sequence ID" value="NZ_CP017479.1"/>
</dbReference>
<organism evidence="1 2">
    <name type="scientific">Flavobacterium gilvum</name>
    <dbReference type="NCBI Taxonomy" id="1492737"/>
    <lineage>
        <taxon>Bacteria</taxon>
        <taxon>Pseudomonadati</taxon>
        <taxon>Bacteroidota</taxon>
        <taxon>Flavobacteriia</taxon>
        <taxon>Flavobacteriales</taxon>
        <taxon>Flavobacteriaceae</taxon>
        <taxon>Flavobacterium</taxon>
    </lineage>
</organism>
<dbReference type="EMBL" id="CP017479">
    <property type="protein sequence ID" value="AOW10491.1"/>
    <property type="molecule type" value="Genomic_DNA"/>
</dbReference>